<feature type="domain" description="Sulfatase N-terminal" evidence="4">
    <location>
        <begin position="24"/>
        <end position="377"/>
    </location>
</feature>
<gene>
    <name evidence="5" type="ORF">EZE20_17690</name>
</gene>
<proteinExistence type="inferred from homology"/>
<dbReference type="Pfam" id="PF00884">
    <property type="entry name" value="Sulfatase"/>
    <property type="match status" value="1"/>
</dbReference>
<keyword evidence="2" id="KW-0378">Hydrolase</keyword>
<feature type="chain" id="PRO_5020896149" evidence="3">
    <location>
        <begin position="22"/>
        <end position="517"/>
    </location>
</feature>
<organism evidence="5 6">
    <name type="scientific">Arundinibacter roseus</name>
    <dbReference type="NCBI Taxonomy" id="2070510"/>
    <lineage>
        <taxon>Bacteria</taxon>
        <taxon>Pseudomonadati</taxon>
        <taxon>Bacteroidota</taxon>
        <taxon>Cytophagia</taxon>
        <taxon>Cytophagales</taxon>
        <taxon>Spirosomataceae</taxon>
        <taxon>Arundinibacter</taxon>
    </lineage>
</organism>
<dbReference type="GO" id="GO:0004065">
    <property type="term" value="F:arylsulfatase activity"/>
    <property type="evidence" value="ECO:0007669"/>
    <property type="project" value="TreeGrafter"/>
</dbReference>
<dbReference type="Gene3D" id="3.40.720.10">
    <property type="entry name" value="Alkaline Phosphatase, subunit A"/>
    <property type="match status" value="1"/>
</dbReference>
<accession>A0A4R4K873</accession>
<dbReference type="SUPFAM" id="SSF53649">
    <property type="entry name" value="Alkaline phosphatase-like"/>
    <property type="match status" value="1"/>
</dbReference>
<sequence>MNMKKPIFVLVLSVFYNLVSAQKPNIVFIFSDDLSFRDLSAYGQTNYKTPNLDALVAHSTRFTQAYAAAPECAPSRGCMLTGLQVGRSPIRINSSARGFEELPATALTFPKMLQQNGYKTAVIGKWGLGYPNSIGDPRKQGFDYHFGYYDHYEAHSFFPLNLYRNGKKVDYPTNNAFNLEVLYDKERAPKSFDYEGMYDADGKLKYINENKGVYAVDEFDREALEYISANKNNPFFLFYTTNLPHGPQIVDDLRDLKDRKDMDLRSREWGAMVRRLDISVGKLIQKLKDEGVYENTMILFASDNGYAMHNPGKDSNGMPRWEDDKWLQNKGPFNGGKFTVREAGMRIPLFIRMPNQSQAKTMSQPVWLIDLFPTFADFIKASAPENIDGFSLLPLLTGQVSKIPTERPFYFFKNNEQSVRMGAWFGYREHPNKPLQLYLLEEDQTCERNLAAFYPDVVTKIEDYLKTAHEPHPWYWNPGETQEDFQRKQKLAIETKQKIEALRPNNMKLMPWEKSAK</sequence>
<keyword evidence="3" id="KW-0732">Signal</keyword>
<dbReference type="InterPro" id="IPR017850">
    <property type="entry name" value="Alkaline_phosphatase_core_sf"/>
</dbReference>
<evidence type="ECO:0000256" key="3">
    <source>
        <dbReference type="SAM" id="SignalP"/>
    </source>
</evidence>
<comment type="caution">
    <text evidence="5">The sequence shown here is derived from an EMBL/GenBank/DDBJ whole genome shotgun (WGS) entry which is preliminary data.</text>
</comment>
<evidence type="ECO:0000256" key="2">
    <source>
        <dbReference type="ARBA" id="ARBA00022801"/>
    </source>
</evidence>
<evidence type="ECO:0000259" key="4">
    <source>
        <dbReference type="Pfam" id="PF00884"/>
    </source>
</evidence>
<dbReference type="PANTHER" id="PTHR42693:SF53">
    <property type="entry name" value="ENDO-4-O-SULFATASE"/>
    <property type="match status" value="1"/>
</dbReference>
<reference evidence="5 6" key="1">
    <citation type="submission" date="2019-02" db="EMBL/GenBank/DDBJ databases">
        <title>Arundinibacter roseus gen. nov., sp. nov., a new member of the family Cytophagaceae.</title>
        <authorList>
            <person name="Szuroczki S."/>
            <person name="Khayer B."/>
            <person name="Sproer C."/>
            <person name="Toumi M."/>
            <person name="Szabo A."/>
            <person name="Felfoldi T."/>
            <person name="Schumann P."/>
            <person name="Toth E."/>
        </authorList>
    </citation>
    <scope>NUCLEOTIDE SEQUENCE [LARGE SCALE GENOMIC DNA]</scope>
    <source>
        <strain evidence="5 6">DMA-k-7a</strain>
    </source>
</reference>
<dbReference type="PANTHER" id="PTHR42693">
    <property type="entry name" value="ARYLSULFATASE FAMILY MEMBER"/>
    <property type="match status" value="1"/>
</dbReference>
<keyword evidence="6" id="KW-1185">Reference proteome</keyword>
<name>A0A4R4K873_9BACT</name>
<protein>
    <submittedName>
        <fullName evidence="5">Sulfatase</fullName>
    </submittedName>
</protein>
<comment type="similarity">
    <text evidence="1">Belongs to the sulfatase family.</text>
</comment>
<feature type="signal peptide" evidence="3">
    <location>
        <begin position="1"/>
        <end position="21"/>
    </location>
</feature>
<dbReference type="Proteomes" id="UP000295706">
    <property type="component" value="Unassembled WGS sequence"/>
</dbReference>
<dbReference type="InterPro" id="IPR000917">
    <property type="entry name" value="Sulfatase_N"/>
</dbReference>
<evidence type="ECO:0000313" key="6">
    <source>
        <dbReference type="Proteomes" id="UP000295706"/>
    </source>
</evidence>
<evidence type="ECO:0000313" key="5">
    <source>
        <dbReference type="EMBL" id="TDB62766.1"/>
    </source>
</evidence>
<dbReference type="OrthoDB" id="9765065at2"/>
<evidence type="ECO:0000256" key="1">
    <source>
        <dbReference type="ARBA" id="ARBA00008779"/>
    </source>
</evidence>
<dbReference type="AlphaFoldDB" id="A0A4R4K873"/>
<dbReference type="InterPro" id="IPR050738">
    <property type="entry name" value="Sulfatase"/>
</dbReference>
<dbReference type="EMBL" id="SMJU01000011">
    <property type="protein sequence ID" value="TDB62766.1"/>
    <property type="molecule type" value="Genomic_DNA"/>
</dbReference>